<dbReference type="PROSITE" id="PS50109">
    <property type="entry name" value="HIS_KIN"/>
    <property type="match status" value="1"/>
</dbReference>
<evidence type="ECO:0000256" key="10">
    <source>
        <dbReference type="ARBA" id="ARBA00023136"/>
    </source>
</evidence>
<dbReference type="Gene3D" id="3.30.565.10">
    <property type="entry name" value="Histidine kinase-like ATPase, C-terminal domain"/>
    <property type="match status" value="1"/>
</dbReference>
<dbReference type="GeneID" id="97994445"/>
<keyword evidence="4" id="KW-1003">Cell membrane</keyword>
<reference evidence="13 14" key="1">
    <citation type="submission" date="2018-07" db="EMBL/GenBank/DDBJ databases">
        <title>GABA Modulating Bacteria of the Human Gut Microbiota.</title>
        <authorList>
            <person name="Strandwitz P."/>
            <person name="Kim K.H."/>
            <person name="Terekhova D."/>
            <person name="Liu J.K."/>
            <person name="Sharma A."/>
            <person name="Levering J."/>
            <person name="Mcdonald D."/>
            <person name="Dietrich D."/>
            <person name="Ramadhar T.R."/>
            <person name="Lekbua A."/>
            <person name="Mroue N."/>
            <person name="Liston C."/>
            <person name="Stewart E.J."/>
            <person name="Dubin M.J."/>
            <person name="Zengler K."/>
            <person name="Knight R."/>
            <person name="Gilbert J.A."/>
            <person name="Clardy J."/>
            <person name="Lewis K."/>
        </authorList>
    </citation>
    <scope>NUCLEOTIDE SEQUENCE [LARGE SCALE GENOMIC DNA]</scope>
    <source>
        <strain evidence="13 14">KLE1738</strain>
    </source>
</reference>
<dbReference type="GO" id="GO:0000155">
    <property type="term" value="F:phosphorelay sensor kinase activity"/>
    <property type="evidence" value="ECO:0007669"/>
    <property type="project" value="TreeGrafter"/>
</dbReference>
<keyword evidence="8 11" id="KW-1133">Transmembrane helix</keyword>
<dbReference type="InterPro" id="IPR005467">
    <property type="entry name" value="His_kinase_dom"/>
</dbReference>
<evidence type="ECO:0000313" key="13">
    <source>
        <dbReference type="EMBL" id="RFT07384.1"/>
    </source>
</evidence>
<organism evidence="13 14">
    <name type="scientific">Evtepia gabavorous</name>
    <dbReference type="NCBI Taxonomy" id="2211183"/>
    <lineage>
        <taxon>Bacteria</taxon>
        <taxon>Bacillati</taxon>
        <taxon>Bacillota</taxon>
        <taxon>Clostridia</taxon>
        <taxon>Eubacteriales</taxon>
        <taxon>Evtepia</taxon>
    </lineage>
</organism>
<accession>A0A3E2B5X0</accession>
<dbReference type="GO" id="GO:0016036">
    <property type="term" value="P:cellular response to phosphate starvation"/>
    <property type="evidence" value="ECO:0007669"/>
    <property type="project" value="TreeGrafter"/>
</dbReference>
<dbReference type="GO" id="GO:0005886">
    <property type="term" value="C:plasma membrane"/>
    <property type="evidence" value="ECO:0007669"/>
    <property type="project" value="UniProtKB-SubCell"/>
</dbReference>
<keyword evidence="10 11" id="KW-0472">Membrane</keyword>
<dbReference type="RefSeq" id="WP_117141590.1">
    <property type="nucleotide sequence ID" value="NZ_CAKXKJ010000010.1"/>
</dbReference>
<comment type="catalytic activity">
    <reaction evidence="1">
        <text>ATP + protein L-histidine = ADP + protein N-phospho-L-histidine.</text>
        <dbReference type="EC" id="2.7.13.3"/>
    </reaction>
</comment>
<evidence type="ECO:0000256" key="9">
    <source>
        <dbReference type="ARBA" id="ARBA00023012"/>
    </source>
</evidence>
<keyword evidence="14" id="KW-1185">Reference proteome</keyword>
<dbReference type="InterPro" id="IPR036890">
    <property type="entry name" value="HATPase_C_sf"/>
</dbReference>
<dbReference type="Pfam" id="PF02518">
    <property type="entry name" value="HATPase_c"/>
    <property type="match status" value="1"/>
</dbReference>
<evidence type="ECO:0000256" key="8">
    <source>
        <dbReference type="ARBA" id="ARBA00022989"/>
    </source>
</evidence>
<dbReference type="InterPro" id="IPR003594">
    <property type="entry name" value="HATPase_dom"/>
</dbReference>
<proteinExistence type="predicted"/>
<evidence type="ECO:0000256" key="6">
    <source>
        <dbReference type="ARBA" id="ARBA00022692"/>
    </source>
</evidence>
<sequence>MSARLFWKQQFPLLLVHLLSMAALACFLALNGNNRDSILLILLTWAGVAGGWMVRSYLLRKHQLDALLSLSESLRETYLIGEIMQAPTRADDQVYYQILKRAGRSMLEQISAIQRERGEYREYIEQWIHEVKTPIAASKLLCENHPSPASPALLSALEAIDRYTEQALYYARSEHTEKDYFIRELRLFDAVHQSIGQNKYLLLQNGVTLQVHETEDTIFSDEKWLCFILNQLISNAVKYRRDPPVLTFRAVRNQDTLTLSLQDNGIGIDARDLPRIFDKGFTGQNGRRSAPNATGLGLYLCKRLCDKLDIGLQAQSSPAGTTLSLTFRINDFIHGVQGPL</sequence>
<feature type="transmembrane region" description="Helical" evidence="11">
    <location>
        <begin position="37"/>
        <end position="54"/>
    </location>
</feature>
<dbReference type="EMBL" id="QQRQ01000002">
    <property type="protein sequence ID" value="RFT07384.1"/>
    <property type="molecule type" value="Genomic_DNA"/>
</dbReference>
<gene>
    <name evidence="13" type="ORF">DV520_01680</name>
</gene>
<feature type="domain" description="Histidine kinase" evidence="12">
    <location>
        <begin position="126"/>
        <end position="331"/>
    </location>
</feature>
<dbReference type="EC" id="2.7.13.3" evidence="3"/>
<protein>
    <recommendedName>
        <fullName evidence="3">histidine kinase</fullName>
        <ecNumber evidence="3">2.7.13.3</ecNumber>
    </recommendedName>
</protein>
<evidence type="ECO:0000256" key="3">
    <source>
        <dbReference type="ARBA" id="ARBA00012438"/>
    </source>
</evidence>
<dbReference type="PANTHER" id="PTHR45453:SF2">
    <property type="entry name" value="HISTIDINE KINASE"/>
    <property type="match status" value="1"/>
</dbReference>
<feature type="transmembrane region" description="Helical" evidence="11">
    <location>
        <begin position="12"/>
        <end position="31"/>
    </location>
</feature>
<keyword evidence="9" id="KW-0902">Two-component regulatory system</keyword>
<dbReference type="PROSITE" id="PS51257">
    <property type="entry name" value="PROKAR_LIPOPROTEIN"/>
    <property type="match status" value="1"/>
</dbReference>
<evidence type="ECO:0000256" key="5">
    <source>
        <dbReference type="ARBA" id="ARBA00022679"/>
    </source>
</evidence>
<evidence type="ECO:0000259" key="12">
    <source>
        <dbReference type="PROSITE" id="PS50109"/>
    </source>
</evidence>
<evidence type="ECO:0000256" key="1">
    <source>
        <dbReference type="ARBA" id="ARBA00000085"/>
    </source>
</evidence>
<dbReference type="Proteomes" id="UP000260649">
    <property type="component" value="Unassembled WGS sequence"/>
</dbReference>
<keyword evidence="7 13" id="KW-0418">Kinase</keyword>
<dbReference type="AlphaFoldDB" id="A0A3E2B5X0"/>
<evidence type="ECO:0000256" key="7">
    <source>
        <dbReference type="ARBA" id="ARBA00022777"/>
    </source>
</evidence>
<keyword evidence="6 11" id="KW-0812">Transmembrane</keyword>
<comment type="caution">
    <text evidence="13">The sequence shown here is derived from an EMBL/GenBank/DDBJ whole genome shotgun (WGS) entry which is preliminary data.</text>
</comment>
<evidence type="ECO:0000313" key="14">
    <source>
        <dbReference type="Proteomes" id="UP000260649"/>
    </source>
</evidence>
<keyword evidence="5" id="KW-0808">Transferase</keyword>
<dbReference type="SMART" id="SM00387">
    <property type="entry name" value="HATPase_c"/>
    <property type="match status" value="1"/>
</dbReference>
<dbReference type="InterPro" id="IPR050351">
    <property type="entry name" value="BphY/WalK/GraS-like"/>
</dbReference>
<evidence type="ECO:0000256" key="4">
    <source>
        <dbReference type="ARBA" id="ARBA00022475"/>
    </source>
</evidence>
<comment type="subcellular location">
    <subcellularLocation>
        <location evidence="2">Cell membrane</location>
        <topology evidence="2">Multi-pass membrane protein</topology>
    </subcellularLocation>
</comment>
<evidence type="ECO:0000256" key="11">
    <source>
        <dbReference type="SAM" id="Phobius"/>
    </source>
</evidence>
<dbReference type="GO" id="GO:0004721">
    <property type="term" value="F:phosphoprotein phosphatase activity"/>
    <property type="evidence" value="ECO:0007669"/>
    <property type="project" value="TreeGrafter"/>
</dbReference>
<dbReference type="PANTHER" id="PTHR45453">
    <property type="entry name" value="PHOSPHATE REGULON SENSOR PROTEIN PHOR"/>
    <property type="match status" value="1"/>
</dbReference>
<name>A0A3E2B5X0_9FIRM</name>
<evidence type="ECO:0000256" key="2">
    <source>
        <dbReference type="ARBA" id="ARBA00004651"/>
    </source>
</evidence>
<dbReference type="OrthoDB" id="9780487at2"/>
<dbReference type="SUPFAM" id="SSF55874">
    <property type="entry name" value="ATPase domain of HSP90 chaperone/DNA topoisomerase II/histidine kinase"/>
    <property type="match status" value="1"/>
</dbReference>